<dbReference type="Proteomes" id="UP000655225">
    <property type="component" value="Unassembled WGS sequence"/>
</dbReference>
<feature type="compositionally biased region" description="Basic and acidic residues" evidence="1">
    <location>
        <begin position="1"/>
        <end position="10"/>
    </location>
</feature>
<proteinExistence type="predicted"/>
<feature type="domain" description="DUF8204" evidence="2">
    <location>
        <begin position="22"/>
        <end position="111"/>
    </location>
</feature>
<gene>
    <name evidence="3" type="ORF">HHK36_003037</name>
</gene>
<dbReference type="OMA" id="CKCSCIR"/>
<accession>A0A835DS38</accession>
<organism evidence="3 4">
    <name type="scientific">Tetracentron sinense</name>
    <name type="common">Spur-leaf</name>
    <dbReference type="NCBI Taxonomy" id="13715"/>
    <lineage>
        <taxon>Eukaryota</taxon>
        <taxon>Viridiplantae</taxon>
        <taxon>Streptophyta</taxon>
        <taxon>Embryophyta</taxon>
        <taxon>Tracheophyta</taxon>
        <taxon>Spermatophyta</taxon>
        <taxon>Magnoliopsida</taxon>
        <taxon>Trochodendrales</taxon>
        <taxon>Trochodendraceae</taxon>
        <taxon>Tetracentron</taxon>
    </lineage>
</organism>
<evidence type="ECO:0000259" key="2">
    <source>
        <dbReference type="Pfam" id="PF26631"/>
    </source>
</evidence>
<dbReference type="OrthoDB" id="510712at2759"/>
<evidence type="ECO:0000313" key="4">
    <source>
        <dbReference type="Proteomes" id="UP000655225"/>
    </source>
</evidence>
<name>A0A835DS38_TETSI</name>
<sequence>MEVEKEEGGDQNRNQNQVKGSKGTSCKGCLYYSSILKSKARNPLCVGVSGTLQQVPGYRVGKSEIEASKEGPSLTEFKYACAGYSVYLDGQDPPTEDKRAQLPFCVGIEILLDKKDAIAEHVPSHVHNKEDGHVLPQPPANKPANSIGEEFLSRQAIFD</sequence>
<dbReference type="PANTHER" id="PTHR34566:SF2">
    <property type="entry name" value="ALTERED INHERITANCE OF MITOCHONDRIA PROTEIN"/>
    <property type="match status" value="1"/>
</dbReference>
<dbReference type="InterPro" id="IPR058517">
    <property type="entry name" value="DUF8204"/>
</dbReference>
<keyword evidence="4" id="KW-1185">Reference proteome</keyword>
<evidence type="ECO:0000313" key="3">
    <source>
        <dbReference type="EMBL" id="KAF8410507.1"/>
    </source>
</evidence>
<dbReference type="Pfam" id="PF26631">
    <property type="entry name" value="DUF8204"/>
    <property type="match status" value="1"/>
</dbReference>
<evidence type="ECO:0000256" key="1">
    <source>
        <dbReference type="SAM" id="MobiDB-lite"/>
    </source>
</evidence>
<feature type="region of interest" description="Disordered" evidence="1">
    <location>
        <begin position="1"/>
        <end position="26"/>
    </location>
</feature>
<comment type="caution">
    <text evidence="3">The sequence shown here is derived from an EMBL/GenBank/DDBJ whole genome shotgun (WGS) entry which is preliminary data.</text>
</comment>
<dbReference type="PANTHER" id="PTHR34566">
    <property type="entry name" value="ALTERED INHERITANCE OF MITOCHONDRIA PROTEIN"/>
    <property type="match status" value="1"/>
</dbReference>
<dbReference type="EMBL" id="JABCRI010000002">
    <property type="protein sequence ID" value="KAF8410507.1"/>
    <property type="molecule type" value="Genomic_DNA"/>
</dbReference>
<protein>
    <recommendedName>
        <fullName evidence="2">DUF8204 domain-containing protein</fullName>
    </recommendedName>
</protein>
<feature type="compositionally biased region" description="Polar residues" evidence="1">
    <location>
        <begin position="11"/>
        <end position="24"/>
    </location>
</feature>
<dbReference type="AlphaFoldDB" id="A0A835DS38"/>
<reference evidence="3 4" key="1">
    <citation type="submission" date="2020-04" db="EMBL/GenBank/DDBJ databases">
        <title>Plant Genome Project.</title>
        <authorList>
            <person name="Zhang R.-G."/>
        </authorList>
    </citation>
    <scope>NUCLEOTIDE SEQUENCE [LARGE SCALE GENOMIC DNA]</scope>
    <source>
        <strain evidence="3">YNK0</strain>
        <tissue evidence="3">Leaf</tissue>
    </source>
</reference>